<dbReference type="PANTHER" id="PTHR43469:SF1">
    <property type="entry name" value="SPBETA PROPHAGE-DERIVED DISULFIDE BOND FORMATION PROTEIN B"/>
    <property type="match status" value="1"/>
</dbReference>
<comment type="similarity">
    <text evidence="2">Belongs to the DsbB family. BdbC subfamily.</text>
</comment>
<feature type="transmembrane region" description="Helical" evidence="12">
    <location>
        <begin position="111"/>
        <end position="136"/>
    </location>
</feature>
<evidence type="ECO:0000256" key="8">
    <source>
        <dbReference type="ARBA" id="ARBA00023136"/>
    </source>
</evidence>
<dbReference type="Pfam" id="PF02600">
    <property type="entry name" value="DsbB"/>
    <property type="match status" value="1"/>
</dbReference>
<dbReference type="SUPFAM" id="SSF158442">
    <property type="entry name" value="DsbB-like"/>
    <property type="match status" value="1"/>
</dbReference>
<feature type="transmembrane region" description="Helical" evidence="12">
    <location>
        <begin position="12"/>
        <end position="30"/>
    </location>
</feature>
<evidence type="ECO:0000256" key="9">
    <source>
        <dbReference type="ARBA" id="ARBA00023157"/>
    </source>
</evidence>
<protein>
    <submittedName>
        <fullName evidence="13">Disulfide oxidoreductase</fullName>
    </submittedName>
</protein>
<evidence type="ECO:0000256" key="5">
    <source>
        <dbReference type="ARBA" id="ARBA00022982"/>
    </source>
</evidence>
<feature type="transmembrane region" description="Helical" evidence="12">
    <location>
        <begin position="67"/>
        <end position="86"/>
    </location>
</feature>
<dbReference type="EMBL" id="CP090978">
    <property type="protein sequence ID" value="UJF31650.1"/>
    <property type="molecule type" value="Genomic_DNA"/>
</dbReference>
<evidence type="ECO:0000313" key="14">
    <source>
        <dbReference type="Proteomes" id="UP001649230"/>
    </source>
</evidence>
<evidence type="ECO:0000313" key="13">
    <source>
        <dbReference type="EMBL" id="UJF31650.1"/>
    </source>
</evidence>
<keyword evidence="8 12" id="KW-0472">Membrane</keyword>
<dbReference type="PIRSF" id="PIRSF036659">
    <property type="entry name" value="BdbC"/>
    <property type="match status" value="1"/>
</dbReference>
<gene>
    <name evidence="13" type="ORF">L0M14_17885</name>
</gene>
<keyword evidence="11" id="KW-0676">Redox-active center</keyword>
<evidence type="ECO:0000256" key="2">
    <source>
        <dbReference type="ARBA" id="ARBA00007602"/>
    </source>
</evidence>
<dbReference type="Proteomes" id="UP001649230">
    <property type="component" value="Chromosome"/>
</dbReference>
<keyword evidence="9" id="KW-1015">Disulfide bond</keyword>
<keyword evidence="5" id="KW-0249">Electron transport</keyword>
<evidence type="ECO:0000256" key="12">
    <source>
        <dbReference type="SAM" id="Phobius"/>
    </source>
</evidence>
<keyword evidence="7" id="KW-0560">Oxidoreductase</keyword>
<keyword evidence="4 12" id="KW-0812">Transmembrane</keyword>
<evidence type="ECO:0000256" key="3">
    <source>
        <dbReference type="ARBA" id="ARBA00022448"/>
    </source>
</evidence>
<sequence length="142" mass="16167">MFGARWIRENGLHLSFFIALVATIGSLYFSEVMHFLPCKLCWYQRILMYPLVLLLGIAAVRREHKIALYVLPMSIWGLCISVYHVLLQSGVFHESATGCGPVPCDVDYLNLFGFITIPMLAGTAFLLITIFQWLIYRAAKSY</sequence>
<dbReference type="HAMAP" id="MF_00287">
    <property type="entry name" value="BdbC"/>
    <property type="match status" value="1"/>
</dbReference>
<proteinExistence type="inferred from homology"/>
<evidence type="ECO:0000256" key="7">
    <source>
        <dbReference type="ARBA" id="ARBA00023002"/>
    </source>
</evidence>
<dbReference type="InterPro" id="IPR012187">
    <property type="entry name" value="Disulphide_bond_form_BdbC"/>
</dbReference>
<dbReference type="InterPro" id="IPR003752">
    <property type="entry name" value="DiS_bond_form_DsbB/BdbC"/>
</dbReference>
<dbReference type="InterPro" id="IPR023380">
    <property type="entry name" value="DsbB-like_sf"/>
</dbReference>
<evidence type="ECO:0000256" key="6">
    <source>
        <dbReference type="ARBA" id="ARBA00022989"/>
    </source>
</evidence>
<keyword evidence="10" id="KW-0143">Chaperone</keyword>
<keyword evidence="14" id="KW-1185">Reference proteome</keyword>
<accession>A0ABY3SDV6</accession>
<evidence type="ECO:0000256" key="4">
    <source>
        <dbReference type="ARBA" id="ARBA00022692"/>
    </source>
</evidence>
<dbReference type="Gene3D" id="1.20.1550.10">
    <property type="entry name" value="DsbB-like"/>
    <property type="match status" value="1"/>
</dbReference>
<evidence type="ECO:0000256" key="10">
    <source>
        <dbReference type="ARBA" id="ARBA00023186"/>
    </source>
</evidence>
<evidence type="ECO:0000256" key="1">
    <source>
        <dbReference type="ARBA" id="ARBA00004141"/>
    </source>
</evidence>
<feature type="transmembrane region" description="Helical" evidence="12">
    <location>
        <begin position="42"/>
        <end position="60"/>
    </location>
</feature>
<comment type="subcellular location">
    <subcellularLocation>
        <location evidence="1">Membrane</location>
        <topology evidence="1">Multi-pass membrane protein</topology>
    </subcellularLocation>
</comment>
<name>A0ABY3SDV6_9BACL</name>
<keyword evidence="3" id="KW-0813">Transport</keyword>
<dbReference type="RefSeq" id="WP_235117995.1">
    <property type="nucleotide sequence ID" value="NZ_CP090978.1"/>
</dbReference>
<dbReference type="PANTHER" id="PTHR43469">
    <property type="entry name" value="DISULFIDE FORMATION PROTEIN-RELATED"/>
    <property type="match status" value="1"/>
</dbReference>
<reference evidence="13 14" key="1">
    <citation type="journal article" date="2024" name="Int. J. Syst. Evol. Microbiol.">
        <title>Paenibacillus hexagrammi sp. nov., a novel bacterium isolated from the gut content of Hexagrammos agrammus.</title>
        <authorList>
            <person name="Jung H.K."/>
            <person name="Kim D.G."/>
            <person name="Zin H."/>
            <person name="Park J."/>
            <person name="Jung H."/>
            <person name="Kim Y.O."/>
            <person name="Kong H.J."/>
            <person name="Kim J.W."/>
            <person name="Kim Y.S."/>
        </authorList>
    </citation>
    <scope>NUCLEOTIDE SEQUENCE [LARGE SCALE GENOMIC DNA]</scope>
    <source>
        <strain evidence="13 14">YPD9-1</strain>
    </source>
</reference>
<organism evidence="13 14">
    <name type="scientific">Paenibacillus hexagrammi</name>
    <dbReference type="NCBI Taxonomy" id="2908839"/>
    <lineage>
        <taxon>Bacteria</taxon>
        <taxon>Bacillati</taxon>
        <taxon>Bacillota</taxon>
        <taxon>Bacilli</taxon>
        <taxon>Bacillales</taxon>
        <taxon>Paenibacillaceae</taxon>
        <taxon>Paenibacillus</taxon>
    </lineage>
</organism>
<dbReference type="NCBIfam" id="NF002849">
    <property type="entry name" value="PRK03113.1"/>
    <property type="match status" value="1"/>
</dbReference>
<keyword evidence="6 12" id="KW-1133">Transmembrane helix</keyword>
<evidence type="ECO:0000256" key="11">
    <source>
        <dbReference type="ARBA" id="ARBA00023284"/>
    </source>
</evidence>